<name>A0A813H2B2_POLGL</name>
<feature type="region of interest" description="Disordered" evidence="1">
    <location>
        <begin position="1"/>
        <end position="20"/>
    </location>
</feature>
<proteinExistence type="predicted"/>
<feature type="region of interest" description="Disordered" evidence="1">
    <location>
        <begin position="617"/>
        <end position="651"/>
    </location>
</feature>
<evidence type="ECO:0000256" key="1">
    <source>
        <dbReference type="SAM" id="MobiDB-lite"/>
    </source>
</evidence>
<dbReference type="AlphaFoldDB" id="A0A813H2B2"/>
<sequence>MAAACGVAAPSLGSSASIGLEPKARDAQVSILRKLLDSRGQGAAKEMRGRIAKGQGVSAKGQFFDTEVLAEALKRWEDAEALTPRRTLIEERKPPAMPASWRVDGEPSPGLARMKSESARQETPNPGSPSPTRLKRKPASNLGSHTPGTETPSVRIPKNTPSASASRRGELRNFMEASRKRTLGGDGAAGVAGRNGSASLSSEPEPGYLARTAAEIAARRRSTPAPAAPRRRVATPCRSEPDYGPSPPARSSLSTPSAFAAGTGLESPVQAAAARNPAALASAKRRAGEGSTDAAPSPPSKRQCSGLDSGMKPEPHPEPSPTETQERCPQQPAAAATGSVRELKALLSEHRVDFSGCVEKAELQALWLRFSLSQKHVSEPPLVSTPPVRTIAPQAPAQSSSGPCSQRDKEAQEEVLRILSLRREDFRSLAEWGFAVLGPAPRDAASVQRSYRTLMRKLHPDKVTQTATVEKTIQMMREAKDACERSLSRLEPPLAPRDLRFETLNSSPGKRRFQLRWAAPEGRQCAPVTRYLVAALDPAYGKPLTITVLEPDYNQELRRFVSVEELNSFVLAEEELQKMPSLWKQSWATVQIAAANEAGHSAWAKLEVPLKGASSGRLSLSTTASPHSGSQSSYSWDSGSESSPRAGVSSWAHDGFERELRKRNGPDLRDWVGRQKKAPLAAWLKSLLMPTSGNKEELVDRIMSVMGEGRAR</sequence>
<dbReference type="OrthoDB" id="436776at2759"/>
<keyword evidence="3" id="KW-1185">Reference proteome</keyword>
<evidence type="ECO:0000313" key="2">
    <source>
        <dbReference type="EMBL" id="CAE8631786.1"/>
    </source>
</evidence>
<evidence type="ECO:0008006" key="4">
    <source>
        <dbReference type="Google" id="ProtNLM"/>
    </source>
</evidence>
<feature type="compositionally biased region" description="Low complexity" evidence="1">
    <location>
        <begin position="628"/>
        <end position="643"/>
    </location>
</feature>
<feature type="compositionally biased region" description="Polar residues" evidence="1">
    <location>
        <begin position="617"/>
        <end position="627"/>
    </location>
</feature>
<accession>A0A813H2B2</accession>
<evidence type="ECO:0000313" key="3">
    <source>
        <dbReference type="Proteomes" id="UP000654075"/>
    </source>
</evidence>
<feature type="compositionally biased region" description="Low complexity" evidence="1">
    <location>
        <begin position="271"/>
        <end position="282"/>
    </location>
</feature>
<feature type="compositionally biased region" description="Basic and acidic residues" evidence="1">
    <location>
        <begin position="167"/>
        <end position="179"/>
    </location>
</feature>
<organism evidence="2 3">
    <name type="scientific">Polarella glacialis</name>
    <name type="common">Dinoflagellate</name>
    <dbReference type="NCBI Taxonomy" id="89957"/>
    <lineage>
        <taxon>Eukaryota</taxon>
        <taxon>Sar</taxon>
        <taxon>Alveolata</taxon>
        <taxon>Dinophyceae</taxon>
        <taxon>Suessiales</taxon>
        <taxon>Suessiaceae</taxon>
        <taxon>Polarella</taxon>
    </lineage>
</organism>
<feature type="compositionally biased region" description="Polar residues" evidence="1">
    <location>
        <begin position="141"/>
        <end position="152"/>
    </location>
</feature>
<dbReference type="Proteomes" id="UP000654075">
    <property type="component" value="Unassembled WGS sequence"/>
</dbReference>
<dbReference type="InterPro" id="IPR001623">
    <property type="entry name" value="DnaJ_domain"/>
</dbReference>
<feature type="region of interest" description="Disordered" evidence="1">
    <location>
        <begin position="76"/>
        <end position="336"/>
    </location>
</feature>
<dbReference type="EMBL" id="CAJNNV010030208">
    <property type="protein sequence ID" value="CAE8631786.1"/>
    <property type="molecule type" value="Genomic_DNA"/>
</dbReference>
<reference evidence="2" key="1">
    <citation type="submission" date="2021-02" db="EMBL/GenBank/DDBJ databases">
        <authorList>
            <person name="Dougan E. K."/>
            <person name="Rhodes N."/>
            <person name="Thang M."/>
            <person name="Chan C."/>
        </authorList>
    </citation>
    <scope>NUCLEOTIDE SEQUENCE</scope>
</reference>
<protein>
    <recommendedName>
        <fullName evidence="4">J domain-containing protein</fullName>
    </recommendedName>
</protein>
<dbReference type="InterPro" id="IPR036869">
    <property type="entry name" value="J_dom_sf"/>
</dbReference>
<comment type="caution">
    <text evidence="2">The sequence shown here is derived from an EMBL/GenBank/DDBJ whole genome shotgun (WGS) entry which is preliminary data.</text>
</comment>
<dbReference type="CDD" id="cd06257">
    <property type="entry name" value="DnaJ"/>
    <property type="match status" value="1"/>
</dbReference>
<dbReference type="SUPFAM" id="SSF46565">
    <property type="entry name" value="Chaperone J-domain"/>
    <property type="match status" value="1"/>
</dbReference>
<gene>
    <name evidence="2" type="ORF">PGLA1383_LOCUS47788</name>
</gene>